<dbReference type="SUPFAM" id="SSF55729">
    <property type="entry name" value="Acyl-CoA N-acyltransferases (Nat)"/>
    <property type="match status" value="1"/>
</dbReference>
<reference evidence="2" key="1">
    <citation type="journal article" date="2023" name="Mol. Phylogenet. Evol.">
        <title>Genome-scale phylogeny and comparative genomics of the fungal order Sordariales.</title>
        <authorList>
            <person name="Hensen N."/>
            <person name="Bonometti L."/>
            <person name="Westerberg I."/>
            <person name="Brannstrom I.O."/>
            <person name="Guillou S."/>
            <person name="Cros-Aarteil S."/>
            <person name="Calhoun S."/>
            <person name="Haridas S."/>
            <person name="Kuo A."/>
            <person name="Mondo S."/>
            <person name="Pangilinan J."/>
            <person name="Riley R."/>
            <person name="LaButti K."/>
            <person name="Andreopoulos B."/>
            <person name="Lipzen A."/>
            <person name="Chen C."/>
            <person name="Yan M."/>
            <person name="Daum C."/>
            <person name="Ng V."/>
            <person name="Clum A."/>
            <person name="Steindorff A."/>
            <person name="Ohm R.A."/>
            <person name="Martin F."/>
            <person name="Silar P."/>
            <person name="Natvig D.O."/>
            <person name="Lalanne C."/>
            <person name="Gautier V."/>
            <person name="Ament-Velasquez S.L."/>
            <person name="Kruys A."/>
            <person name="Hutchinson M.I."/>
            <person name="Powell A.J."/>
            <person name="Barry K."/>
            <person name="Miller A.N."/>
            <person name="Grigoriev I.V."/>
            <person name="Debuchy R."/>
            <person name="Gladieux P."/>
            <person name="Hiltunen Thoren M."/>
            <person name="Johannesson H."/>
        </authorList>
    </citation>
    <scope>NUCLEOTIDE SEQUENCE</scope>
    <source>
        <strain evidence="2">CBS 333.67</strain>
    </source>
</reference>
<organism evidence="2 3">
    <name type="scientific">Chaetomium strumarium</name>
    <dbReference type="NCBI Taxonomy" id="1170767"/>
    <lineage>
        <taxon>Eukaryota</taxon>
        <taxon>Fungi</taxon>
        <taxon>Dikarya</taxon>
        <taxon>Ascomycota</taxon>
        <taxon>Pezizomycotina</taxon>
        <taxon>Sordariomycetes</taxon>
        <taxon>Sordariomycetidae</taxon>
        <taxon>Sordariales</taxon>
        <taxon>Chaetomiaceae</taxon>
        <taxon>Chaetomium</taxon>
    </lineage>
</organism>
<sequence length="387" mass="43426">MPALPTERQAQTAGTQHRSRLQTRFPGFQVRPARPSDFRAMARMATATFRDEHEVSHFTRYRRALDPAAVARANRLALAEFAWRLATMHATRRLPGRHFLVATYLRTPVEYLSTLRGAHETREEILAWAEWQEPVCALASVGPRRESLFPPDDSPFAGLGKSRGEQVDVPRSAHAKLEAILQGMQSRCGEYTVLVPPNSGAVYRQVAVEGFHRARLDFPEEWRRWSQEFLPAFLGPDGDAQGRYMALRALVVNTNHWGNGIEHELLDWGVQKARDRSWDILTVVPSVMNSWTLDCLLDTGFKEVGSLEIFWGSQHALMWDHSSTGCGYGQQKQQQDKDKMDDLLPAASSEAVISVRTGEEAVDKSVAKSTQAGASRLTGTRLRHARG</sequence>
<evidence type="ECO:0000313" key="3">
    <source>
        <dbReference type="Proteomes" id="UP001273166"/>
    </source>
</evidence>
<feature type="region of interest" description="Disordered" evidence="1">
    <location>
        <begin position="1"/>
        <end position="25"/>
    </location>
</feature>
<dbReference type="EMBL" id="JAUDZG010000001">
    <property type="protein sequence ID" value="KAK3309766.1"/>
    <property type="molecule type" value="Genomic_DNA"/>
</dbReference>
<dbReference type="AlphaFoldDB" id="A0AAJ0M5E5"/>
<name>A0AAJ0M5E5_9PEZI</name>
<accession>A0AAJ0M5E5</accession>
<protein>
    <submittedName>
        <fullName evidence="2">Uncharacterized protein</fullName>
    </submittedName>
</protein>
<feature type="region of interest" description="Disordered" evidence="1">
    <location>
        <begin position="364"/>
        <end position="387"/>
    </location>
</feature>
<keyword evidence="3" id="KW-1185">Reference proteome</keyword>
<reference evidence="2" key="2">
    <citation type="submission" date="2023-06" db="EMBL/GenBank/DDBJ databases">
        <authorList>
            <consortium name="Lawrence Berkeley National Laboratory"/>
            <person name="Mondo S.J."/>
            <person name="Hensen N."/>
            <person name="Bonometti L."/>
            <person name="Westerberg I."/>
            <person name="Brannstrom I.O."/>
            <person name="Guillou S."/>
            <person name="Cros-Aarteil S."/>
            <person name="Calhoun S."/>
            <person name="Haridas S."/>
            <person name="Kuo A."/>
            <person name="Pangilinan J."/>
            <person name="Riley R."/>
            <person name="Labutti K."/>
            <person name="Andreopoulos B."/>
            <person name="Lipzen A."/>
            <person name="Chen C."/>
            <person name="Yanf M."/>
            <person name="Daum C."/>
            <person name="Ng V."/>
            <person name="Clum A."/>
            <person name="Steindorff A."/>
            <person name="Ohm R."/>
            <person name="Martin F."/>
            <person name="Silar P."/>
            <person name="Natvig D."/>
            <person name="Lalanne C."/>
            <person name="Gautier V."/>
            <person name="Ament-Velasquez S.L."/>
            <person name="Kruys A."/>
            <person name="Hutchinson M.I."/>
            <person name="Powell A.J."/>
            <person name="Barry K."/>
            <person name="Miller A.N."/>
            <person name="Grigoriev I.V."/>
            <person name="Debuchy R."/>
            <person name="Gladieux P."/>
            <person name="Thoren M.H."/>
            <person name="Johannesson H."/>
        </authorList>
    </citation>
    <scope>NUCLEOTIDE SEQUENCE</scope>
    <source>
        <strain evidence="2">CBS 333.67</strain>
    </source>
</reference>
<comment type="caution">
    <text evidence="2">The sequence shown here is derived from an EMBL/GenBank/DDBJ whole genome shotgun (WGS) entry which is preliminary data.</text>
</comment>
<dbReference type="GeneID" id="87886126"/>
<evidence type="ECO:0000256" key="1">
    <source>
        <dbReference type="SAM" id="MobiDB-lite"/>
    </source>
</evidence>
<gene>
    <name evidence="2" type="ORF">B0T15DRAFT_497996</name>
</gene>
<evidence type="ECO:0000313" key="2">
    <source>
        <dbReference type="EMBL" id="KAK3309766.1"/>
    </source>
</evidence>
<dbReference type="Proteomes" id="UP001273166">
    <property type="component" value="Unassembled WGS sequence"/>
</dbReference>
<dbReference type="RefSeq" id="XP_062725546.1">
    <property type="nucleotide sequence ID" value="XM_062867297.1"/>
</dbReference>
<proteinExistence type="predicted"/>
<dbReference type="Gene3D" id="3.40.630.30">
    <property type="match status" value="1"/>
</dbReference>
<dbReference type="InterPro" id="IPR016181">
    <property type="entry name" value="Acyl_CoA_acyltransferase"/>
</dbReference>